<dbReference type="WBParaSite" id="ECPE_0000850001-mRNA-1">
    <property type="protein sequence ID" value="ECPE_0000850001-mRNA-1"/>
    <property type="gene ID" value="ECPE_0000850001"/>
</dbReference>
<feature type="compositionally biased region" description="Acidic residues" evidence="1">
    <location>
        <begin position="41"/>
        <end position="75"/>
    </location>
</feature>
<proteinExistence type="predicted"/>
<feature type="region of interest" description="Disordered" evidence="1">
    <location>
        <begin position="39"/>
        <end position="75"/>
    </location>
</feature>
<feature type="region of interest" description="Disordered" evidence="1">
    <location>
        <begin position="129"/>
        <end position="152"/>
    </location>
</feature>
<name>A0A183AND9_9TREM</name>
<evidence type="ECO:0000313" key="2">
    <source>
        <dbReference type="EMBL" id="VDP83604.1"/>
    </source>
</evidence>
<gene>
    <name evidence="2" type="ORF">ECPE_LOCUS8474</name>
</gene>
<reference evidence="2 3" key="2">
    <citation type="submission" date="2018-11" db="EMBL/GenBank/DDBJ databases">
        <authorList>
            <consortium name="Pathogen Informatics"/>
        </authorList>
    </citation>
    <scope>NUCLEOTIDE SEQUENCE [LARGE SCALE GENOMIC DNA]</scope>
    <source>
        <strain evidence="2 3">Egypt</strain>
    </source>
</reference>
<dbReference type="Proteomes" id="UP000272942">
    <property type="component" value="Unassembled WGS sequence"/>
</dbReference>
<evidence type="ECO:0000313" key="3">
    <source>
        <dbReference type="Proteomes" id="UP000272942"/>
    </source>
</evidence>
<sequence length="152" mass="16854">MECKKDWNDSMGALLIGVPPSSINRYNCAIQRSRASKFVEDVVEEEEEEEDEDVDEDEEVEEVVEEDVVDSESEEELLELVLVDETDEVSELSELSSDEDDGELCRAGDAAAATSVRAFAAEVLSVCDEADPERRSTPDASESASFEFIDFN</sequence>
<dbReference type="EMBL" id="UZAN01046021">
    <property type="protein sequence ID" value="VDP83604.1"/>
    <property type="molecule type" value="Genomic_DNA"/>
</dbReference>
<dbReference type="AlphaFoldDB" id="A0A183AND9"/>
<evidence type="ECO:0000256" key="1">
    <source>
        <dbReference type="SAM" id="MobiDB-lite"/>
    </source>
</evidence>
<protein>
    <submittedName>
        <fullName evidence="2 4">Uncharacterized protein</fullName>
    </submittedName>
</protein>
<reference evidence="4" key="1">
    <citation type="submission" date="2016-06" db="UniProtKB">
        <authorList>
            <consortium name="WormBaseParasite"/>
        </authorList>
    </citation>
    <scope>IDENTIFICATION</scope>
</reference>
<organism evidence="4">
    <name type="scientific">Echinostoma caproni</name>
    <dbReference type="NCBI Taxonomy" id="27848"/>
    <lineage>
        <taxon>Eukaryota</taxon>
        <taxon>Metazoa</taxon>
        <taxon>Spiralia</taxon>
        <taxon>Lophotrochozoa</taxon>
        <taxon>Platyhelminthes</taxon>
        <taxon>Trematoda</taxon>
        <taxon>Digenea</taxon>
        <taxon>Plagiorchiida</taxon>
        <taxon>Echinostomata</taxon>
        <taxon>Echinostomatoidea</taxon>
        <taxon>Echinostomatidae</taxon>
        <taxon>Echinostoma</taxon>
    </lineage>
</organism>
<accession>A0A183AND9</accession>
<keyword evidence="3" id="KW-1185">Reference proteome</keyword>
<evidence type="ECO:0000313" key="4">
    <source>
        <dbReference type="WBParaSite" id="ECPE_0000850001-mRNA-1"/>
    </source>
</evidence>